<comment type="similarity">
    <text evidence="1">Belongs to the Mu gp47/PBSX XkdT family.</text>
</comment>
<dbReference type="EMBL" id="BHVZ01000014">
    <property type="protein sequence ID" value="GCB30639.1"/>
    <property type="molecule type" value="Genomic_DNA"/>
</dbReference>
<comment type="caution">
    <text evidence="4">The sequence shown here is derived from an EMBL/GenBank/DDBJ whole genome shotgun (WGS) entry which is preliminary data.</text>
</comment>
<feature type="domain" description="Baseplate J-like C-terminal" evidence="3">
    <location>
        <begin position="267"/>
        <end position="355"/>
    </location>
</feature>
<dbReference type="PANTHER" id="PTHR37829:SF3">
    <property type="entry name" value="PROTEIN JAYE-RELATED"/>
    <property type="match status" value="1"/>
</dbReference>
<dbReference type="Pfam" id="PF26078">
    <property type="entry name" value="Baseplate_J_M"/>
    <property type="match status" value="1"/>
</dbReference>
<protein>
    <submittedName>
        <fullName evidence="4">Phage tail protein</fullName>
    </submittedName>
</protein>
<name>A0A401LGI5_9FIRM</name>
<evidence type="ECO:0000313" key="4">
    <source>
        <dbReference type="EMBL" id="GCB30639.1"/>
    </source>
</evidence>
<dbReference type="InterPro" id="IPR058531">
    <property type="entry name" value="Baseplate_J_M"/>
</dbReference>
<sequence length="357" mass="39205">MMAVSYEELMEKKLDRIDDRRDKRQGSLIYDALAPNAAETAQFYADLDLLADRTFADTAVGEDLTRRAAERGMLRKGAVKATFYGRFLDADGAVYPVENGTRFALEEYKYIVLGREADGRYILECETEGACGNVYLGELLPLETMPDLAKATLEELRTDGEDAEGDEELRKRFFASFDADAFGGNIADYKRKVNAMQNVGGLKVYPAWNGGGTVKLVLIDQGWRRPTETELAALQKEIDPESKGEGYGIAPIGHKVTVEGVTEVRCNIALQLSVAEDVTKGTVLTKLTEGFSAYFEELRKNWADSDFLTVRISHLESRALETDGVVDVSDCGINGGSGNLILGANDVPVLGEIEVKQ</sequence>
<evidence type="ECO:0000256" key="1">
    <source>
        <dbReference type="ARBA" id="ARBA00038087"/>
    </source>
</evidence>
<reference evidence="4 5" key="1">
    <citation type="submission" date="2018-10" db="EMBL/GenBank/DDBJ databases">
        <title>Draft Genome Sequence of Anaerotignum sp. KCTC 15736.</title>
        <authorList>
            <person name="Choi S.H."/>
            <person name="Kim J.S."/>
            <person name="Kang S.W."/>
            <person name="Lee J.S."/>
            <person name="Park S.H."/>
        </authorList>
    </citation>
    <scope>NUCLEOTIDE SEQUENCE [LARGE SCALE GENOMIC DNA]</scope>
    <source>
        <strain evidence="4 5">KCTC 15736</strain>
    </source>
</reference>
<feature type="domain" description="Baseplate J-like central" evidence="2">
    <location>
        <begin position="181"/>
        <end position="259"/>
    </location>
</feature>
<dbReference type="Proteomes" id="UP000287361">
    <property type="component" value="Unassembled WGS sequence"/>
</dbReference>
<dbReference type="PANTHER" id="PTHR37829">
    <property type="entry name" value="PHAGE-LIKE ELEMENT PBSX PROTEIN XKDT"/>
    <property type="match status" value="1"/>
</dbReference>
<evidence type="ECO:0000259" key="2">
    <source>
        <dbReference type="Pfam" id="PF26078"/>
    </source>
</evidence>
<organism evidence="4 5">
    <name type="scientific">Anaerotignum faecicola</name>
    <dbReference type="NCBI Taxonomy" id="2358141"/>
    <lineage>
        <taxon>Bacteria</taxon>
        <taxon>Bacillati</taxon>
        <taxon>Bacillota</taxon>
        <taxon>Clostridia</taxon>
        <taxon>Lachnospirales</taxon>
        <taxon>Anaerotignaceae</taxon>
        <taxon>Anaerotignum</taxon>
    </lineage>
</organism>
<evidence type="ECO:0000259" key="3">
    <source>
        <dbReference type="Pfam" id="PF26079"/>
    </source>
</evidence>
<dbReference type="InterPro" id="IPR052399">
    <property type="entry name" value="Phage_Baseplate_Assmbl_Protein"/>
</dbReference>
<accession>A0A401LGI5</accession>
<keyword evidence="5" id="KW-1185">Reference proteome</keyword>
<evidence type="ECO:0000313" key="5">
    <source>
        <dbReference type="Proteomes" id="UP000287361"/>
    </source>
</evidence>
<dbReference type="Pfam" id="PF26079">
    <property type="entry name" value="Baseplate_J_C"/>
    <property type="match status" value="1"/>
</dbReference>
<dbReference type="AlphaFoldDB" id="A0A401LGI5"/>
<gene>
    <name evidence="4" type="ORF">KGMB03357_23000</name>
</gene>
<proteinExistence type="inferred from homology"/>
<dbReference type="InterPro" id="IPR058530">
    <property type="entry name" value="Baseplate_J-like_C"/>
</dbReference>